<proteinExistence type="inferred from homology"/>
<dbReference type="AlphaFoldDB" id="A0A1Y5F9J3"/>
<dbReference type="PANTHER" id="PTHR21043:SF0">
    <property type="entry name" value="MITOCHONDRIAL ASSEMBLY OF RIBOSOMAL LARGE SUBUNIT PROTEIN 1"/>
    <property type="match status" value="1"/>
</dbReference>
<accession>A0A1Y5F9J3</accession>
<dbReference type="GO" id="GO:0090071">
    <property type="term" value="P:negative regulation of ribosome biogenesis"/>
    <property type="evidence" value="ECO:0007669"/>
    <property type="project" value="UniProtKB-UniRule"/>
</dbReference>
<name>A0A1Y5F9J3_9BACT</name>
<dbReference type="SUPFAM" id="SSF81301">
    <property type="entry name" value="Nucleotidyltransferase"/>
    <property type="match status" value="1"/>
</dbReference>
<evidence type="ECO:0000313" key="3">
    <source>
        <dbReference type="EMBL" id="OUR97445.1"/>
    </source>
</evidence>
<comment type="function">
    <text evidence="2">Functions as a ribosomal silencing factor. Interacts with ribosomal protein uL14 (rplN), blocking formation of intersubunit bridge B8. Prevents association of the 30S and 50S ribosomal subunits and the formation of functional ribosomes, thus repressing translation.</text>
</comment>
<dbReference type="HAMAP" id="MF_01477">
    <property type="entry name" value="Iojap_RsfS"/>
    <property type="match status" value="1"/>
</dbReference>
<dbReference type="NCBIfam" id="TIGR00090">
    <property type="entry name" value="rsfS_iojap_ybeB"/>
    <property type="match status" value="1"/>
</dbReference>
<dbReference type="InterPro" id="IPR004394">
    <property type="entry name" value="Iojap/RsfS/C7orf30"/>
</dbReference>
<comment type="subcellular location">
    <subcellularLocation>
        <location evidence="2">Cytoplasm</location>
    </subcellularLocation>
</comment>
<comment type="caution">
    <text evidence="3">The sequence shown here is derived from an EMBL/GenBank/DDBJ whole genome shotgun (WGS) entry which is preliminary data.</text>
</comment>
<keyword evidence="2" id="KW-0963">Cytoplasm</keyword>
<protein>
    <recommendedName>
        <fullName evidence="2">Ribosomal silencing factor RsfS</fullName>
    </recommendedName>
</protein>
<dbReference type="GO" id="GO:0017148">
    <property type="term" value="P:negative regulation of translation"/>
    <property type="evidence" value="ECO:0007669"/>
    <property type="project" value="UniProtKB-UniRule"/>
</dbReference>
<gene>
    <name evidence="2" type="primary">rsfS</name>
    <name evidence="3" type="ORF">A9Q84_07245</name>
</gene>
<comment type="subunit">
    <text evidence="2">Interacts with ribosomal protein uL14 (rplN).</text>
</comment>
<dbReference type="Gene3D" id="3.30.460.10">
    <property type="entry name" value="Beta Polymerase, domain 2"/>
    <property type="match status" value="1"/>
</dbReference>
<sequence>MATAWILGNFKGINLKILDVSKTSSLTDFFVLASATNPTMAQSMADVIVKQLKDHGYEMISREGSQKGDDWILLDFGDIIVHVFLDISRNVYDLDNLWENAVEVEIPNSYYFSSEDEEKSEDATGKSYF</sequence>
<dbReference type="EMBL" id="MAAO01000006">
    <property type="protein sequence ID" value="OUR97445.1"/>
    <property type="molecule type" value="Genomic_DNA"/>
</dbReference>
<dbReference type="PANTHER" id="PTHR21043">
    <property type="entry name" value="IOJAP SUPERFAMILY ORTHOLOG"/>
    <property type="match status" value="1"/>
</dbReference>
<keyword evidence="2" id="KW-0810">Translation regulation</keyword>
<evidence type="ECO:0000313" key="4">
    <source>
        <dbReference type="Proteomes" id="UP000196531"/>
    </source>
</evidence>
<reference evidence="4" key="1">
    <citation type="journal article" date="2017" name="Proc. Natl. Acad. Sci. U.S.A.">
        <title>Simulation of Deepwater Horizon oil plume reveals substrate specialization within a complex community of hydrocarbon-degraders.</title>
        <authorList>
            <person name="Hu P."/>
            <person name="Dubinsky E.A."/>
            <person name="Probst A.J."/>
            <person name="Wang J."/>
            <person name="Sieber C.M.K."/>
            <person name="Tom L.M."/>
            <person name="Gardinali P."/>
            <person name="Banfield J.F."/>
            <person name="Atlas R.M."/>
            <person name="Andersen G.L."/>
        </authorList>
    </citation>
    <scope>NUCLEOTIDE SEQUENCE [LARGE SCALE GENOMIC DNA]</scope>
</reference>
<evidence type="ECO:0000256" key="2">
    <source>
        <dbReference type="HAMAP-Rule" id="MF_01477"/>
    </source>
</evidence>
<keyword evidence="2" id="KW-0678">Repressor</keyword>
<dbReference type="GO" id="GO:0005737">
    <property type="term" value="C:cytoplasm"/>
    <property type="evidence" value="ECO:0007669"/>
    <property type="project" value="UniProtKB-SubCell"/>
</dbReference>
<dbReference type="InterPro" id="IPR043519">
    <property type="entry name" value="NT_sf"/>
</dbReference>
<comment type="similarity">
    <text evidence="1 2">Belongs to the Iojap/RsfS family.</text>
</comment>
<dbReference type="GO" id="GO:0042256">
    <property type="term" value="P:cytosolic ribosome assembly"/>
    <property type="evidence" value="ECO:0007669"/>
    <property type="project" value="UniProtKB-UniRule"/>
</dbReference>
<dbReference type="Proteomes" id="UP000196531">
    <property type="component" value="Unassembled WGS sequence"/>
</dbReference>
<organism evidence="3 4">
    <name type="scientific">Halobacteriovorax marinus</name>
    <dbReference type="NCBI Taxonomy" id="97084"/>
    <lineage>
        <taxon>Bacteria</taxon>
        <taxon>Pseudomonadati</taxon>
        <taxon>Bdellovibrionota</taxon>
        <taxon>Bacteriovoracia</taxon>
        <taxon>Bacteriovoracales</taxon>
        <taxon>Halobacteriovoraceae</taxon>
        <taxon>Halobacteriovorax</taxon>
    </lineage>
</organism>
<dbReference type="GO" id="GO:0043023">
    <property type="term" value="F:ribosomal large subunit binding"/>
    <property type="evidence" value="ECO:0007669"/>
    <property type="project" value="TreeGrafter"/>
</dbReference>
<evidence type="ECO:0000256" key="1">
    <source>
        <dbReference type="ARBA" id="ARBA00010574"/>
    </source>
</evidence>
<dbReference type="Pfam" id="PF02410">
    <property type="entry name" value="RsfS"/>
    <property type="match status" value="1"/>
</dbReference>